<dbReference type="GO" id="GO:0007034">
    <property type="term" value="P:vacuolar transport"/>
    <property type="evidence" value="ECO:0007669"/>
    <property type="project" value="TreeGrafter"/>
</dbReference>
<dbReference type="GO" id="GO:1901096">
    <property type="term" value="P:regulation of autophagosome maturation"/>
    <property type="evidence" value="ECO:0007669"/>
    <property type="project" value="TreeGrafter"/>
</dbReference>
<reference evidence="1 2" key="1">
    <citation type="journal article" date="2013" name="Curr. Biol.">
        <title>The Genome of the Foraminiferan Reticulomyxa filosa.</title>
        <authorList>
            <person name="Glockner G."/>
            <person name="Hulsmann N."/>
            <person name="Schleicher M."/>
            <person name="Noegel A.A."/>
            <person name="Eichinger L."/>
            <person name="Gallinger C."/>
            <person name="Pawlowski J."/>
            <person name="Sierra R."/>
            <person name="Euteneuer U."/>
            <person name="Pillet L."/>
            <person name="Moustafa A."/>
            <person name="Platzer M."/>
            <person name="Groth M."/>
            <person name="Szafranski K."/>
            <person name="Schliwa M."/>
        </authorList>
    </citation>
    <scope>NUCLEOTIDE SEQUENCE [LARGE SCALE GENOMIC DNA]</scope>
</reference>
<gene>
    <name evidence="1" type="ORF">RFI_23394</name>
</gene>
<protein>
    <submittedName>
        <fullName evidence="1">Uncharacterized protein</fullName>
    </submittedName>
</protein>
<accession>X6MJF4</accession>
<proteinExistence type="predicted"/>
<dbReference type="EMBL" id="ASPP01020292">
    <property type="protein sequence ID" value="ETO13974.1"/>
    <property type="molecule type" value="Genomic_DNA"/>
</dbReference>
<dbReference type="InterPro" id="IPR039272">
    <property type="entry name" value="CLEC16A/TT9"/>
</dbReference>
<name>X6MJF4_RETFI</name>
<comment type="caution">
    <text evidence="1">The sequence shown here is derived from an EMBL/GenBank/DDBJ whole genome shotgun (WGS) entry which is preliminary data.</text>
</comment>
<sequence>CAFFYLCKFFYYKITLTLVLKLTNKQRIHNSYCQGTRNSLFYFFFDKPQRKKYSFFYHAFDLYSIAFFGQNGEYFQPERPIEIQINQAKLDRSLKANLCHLKGRVSCDCEKSVEVKVTRGPLIFLENEALHVLIVLALDPSDDISIVWQTKKIFNGKLKVCVMFGVRDLQKKSDCVKKETNNNKKNCCYCRYQCSILEKNPVVDEKNKPLIIETLRQIAELMIWGDQNNDNFFLFKKK</sequence>
<evidence type="ECO:0000313" key="2">
    <source>
        <dbReference type="Proteomes" id="UP000023152"/>
    </source>
</evidence>
<dbReference type="AlphaFoldDB" id="X6MJF4"/>
<dbReference type="Proteomes" id="UP000023152">
    <property type="component" value="Unassembled WGS sequence"/>
</dbReference>
<dbReference type="GO" id="GO:0005794">
    <property type="term" value="C:Golgi apparatus"/>
    <property type="evidence" value="ECO:0007669"/>
    <property type="project" value="TreeGrafter"/>
</dbReference>
<dbReference type="GO" id="GO:0005770">
    <property type="term" value="C:late endosome"/>
    <property type="evidence" value="ECO:0007669"/>
    <property type="project" value="TreeGrafter"/>
</dbReference>
<dbReference type="PANTHER" id="PTHR21481:SF0">
    <property type="entry name" value="PROTEIN CLEC16A"/>
    <property type="match status" value="1"/>
</dbReference>
<dbReference type="GO" id="GO:0016197">
    <property type="term" value="P:endosomal transport"/>
    <property type="evidence" value="ECO:0007669"/>
    <property type="project" value="TreeGrafter"/>
</dbReference>
<feature type="non-terminal residue" evidence="1">
    <location>
        <position position="1"/>
    </location>
</feature>
<keyword evidence="2" id="KW-1185">Reference proteome</keyword>
<organism evidence="1 2">
    <name type="scientific">Reticulomyxa filosa</name>
    <dbReference type="NCBI Taxonomy" id="46433"/>
    <lineage>
        <taxon>Eukaryota</taxon>
        <taxon>Sar</taxon>
        <taxon>Rhizaria</taxon>
        <taxon>Retaria</taxon>
        <taxon>Foraminifera</taxon>
        <taxon>Monothalamids</taxon>
        <taxon>Reticulomyxidae</taxon>
        <taxon>Reticulomyxa</taxon>
    </lineage>
</organism>
<evidence type="ECO:0000313" key="1">
    <source>
        <dbReference type="EMBL" id="ETO13974.1"/>
    </source>
</evidence>
<dbReference type="PANTHER" id="PTHR21481">
    <property type="entry name" value="PROTEIN CLEC16A"/>
    <property type="match status" value="1"/>
</dbReference>
<dbReference type="OrthoDB" id="294052at2759"/>